<gene>
    <name evidence="1" type="primary">Nfu_g_1_019988</name>
</gene>
<accession>A0A1A8AXS6</accession>
<reference evidence="1" key="1">
    <citation type="submission" date="2016-05" db="EMBL/GenBank/DDBJ databases">
        <authorList>
            <person name="Lavstsen T."/>
            <person name="Jespersen J.S."/>
        </authorList>
    </citation>
    <scope>NUCLEOTIDE SEQUENCE</scope>
    <source>
        <tissue evidence="1">Brain</tissue>
    </source>
</reference>
<proteinExistence type="predicted"/>
<name>A0A1A8AXS6_NOTFU</name>
<protein>
    <submittedName>
        <fullName evidence="1">Uncharacterized protein</fullName>
    </submittedName>
</protein>
<dbReference type="EMBL" id="HADY01020801">
    <property type="protein sequence ID" value="SBP59286.1"/>
    <property type="molecule type" value="Transcribed_RNA"/>
</dbReference>
<organism evidence="1">
    <name type="scientific">Nothobranchius furzeri</name>
    <name type="common">Turquoise killifish</name>
    <dbReference type="NCBI Taxonomy" id="105023"/>
    <lineage>
        <taxon>Eukaryota</taxon>
        <taxon>Metazoa</taxon>
        <taxon>Chordata</taxon>
        <taxon>Craniata</taxon>
        <taxon>Vertebrata</taxon>
        <taxon>Euteleostomi</taxon>
        <taxon>Actinopterygii</taxon>
        <taxon>Neopterygii</taxon>
        <taxon>Teleostei</taxon>
        <taxon>Neoteleostei</taxon>
        <taxon>Acanthomorphata</taxon>
        <taxon>Ovalentaria</taxon>
        <taxon>Atherinomorphae</taxon>
        <taxon>Cyprinodontiformes</taxon>
        <taxon>Nothobranchiidae</taxon>
        <taxon>Nothobranchius</taxon>
    </lineage>
</organism>
<dbReference type="AlphaFoldDB" id="A0A1A8AXS6"/>
<feature type="non-terminal residue" evidence="1">
    <location>
        <position position="71"/>
    </location>
</feature>
<feature type="non-terminal residue" evidence="1">
    <location>
        <position position="1"/>
    </location>
</feature>
<sequence>NCDDDDDVRNFTFSTSTGASVLVMTFYLGAQRPGLSGARLQAGLSILGTFGPVKTRFCCRPAAFLSTYRLT</sequence>
<evidence type="ECO:0000313" key="1">
    <source>
        <dbReference type="EMBL" id="SBP59286.1"/>
    </source>
</evidence>
<reference evidence="1" key="2">
    <citation type="submission" date="2016-06" db="EMBL/GenBank/DDBJ databases">
        <title>The genome of a short-lived fish provides insights into sex chromosome evolution and the genetic control of aging.</title>
        <authorList>
            <person name="Reichwald K."/>
            <person name="Felder M."/>
            <person name="Petzold A."/>
            <person name="Koch P."/>
            <person name="Groth M."/>
            <person name="Platzer M."/>
        </authorList>
    </citation>
    <scope>NUCLEOTIDE SEQUENCE</scope>
    <source>
        <tissue evidence="1">Brain</tissue>
    </source>
</reference>